<reference evidence="5 6" key="1">
    <citation type="journal article" date="2019" name="Front. Microbiol.">
        <title>Genomes of Neutrophilic Sulfur-Oxidizing Chemolithoautotrophs Representing 9 Proteobacterial Species From 8 Genera.</title>
        <authorList>
            <person name="Watanabe T."/>
            <person name="Kojima H."/>
            <person name="Umezawa K."/>
            <person name="Hori C."/>
            <person name="Takasuka T.E."/>
            <person name="Kato Y."/>
            <person name="Fukui M."/>
        </authorList>
    </citation>
    <scope>NUCLEOTIDE SEQUENCE [LARGE SCALE GENOMIC DNA]</scope>
    <source>
        <strain evidence="5 6">TTN</strain>
    </source>
</reference>
<gene>
    <name evidence="5" type="ORF">SFMTTN_1839</name>
</gene>
<feature type="transmembrane region" description="Helical" evidence="3">
    <location>
        <begin position="143"/>
        <end position="164"/>
    </location>
</feature>
<dbReference type="EMBL" id="BGOW01000015">
    <property type="protein sequence ID" value="GBL46027.1"/>
    <property type="molecule type" value="Genomic_DNA"/>
</dbReference>
<feature type="transmembrane region" description="Helical" evidence="3">
    <location>
        <begin position="119"/>
        <end position="137"/>
    </location>
</feature>
<comment type="catalytic activity">
    <reaction evidence="2">
        <text>2 GTP = 3',3'-c-di-GMP + 2 diphosphate</text>
        <dbReference type="Rhea" id="RHEA:24898"/>
        <dbReference type="ChEBI" id="CHEBI:33019"/>
        <dbReference type="ChEBI" id="CHEBI:37565"/>
        <dbReference type="ChEBI" id="CHEBI:58805"/>
        <dbReference type="EC" id="2.7.7.65"/>
    </reaction>
</comment>
<evidence type="ECO:0000259" key="4">
    <source>
        <dbReference type="PROSITE" id="PS50887"/>
    </source>
</evidence>
<dbReference type="PROSITE" id="PS50887">
    <property type="entry name" value="GGDEF"/>
    <property type="match status" value="1"/>
</dbReference>
<dbReference type="InterPro" id="IPR000160">
    <property type="entry name" value="GGDEF_dom"/>
</dbReference>
<accession>A0A401JEH3</accession>
<dbReference type="NCBIfam" id="TIGR00254">
    <property type="entry name" value="GGDEF"/>
    <property type="match status" value="1"/>
</dbReference>
<evidence type="ECO:0000256" key="2">
    <source>
        <dbReference type="ARBA" id="ARBA00034247"/>
    </source>
</evidence>
<dbReference type="CDD" id="cd01949">
    <property type="entry name" value="GGDEF"/>
    <property type="match status" value="1"/>
</dbReference>
<dbReference type="AlphaFoldDB" id="A0A401JEH3"/>
<comment type="caution">
    <text evidence="5">The sequence shown here is derived from an EMBL/GenBank/DDBJ whole genome shotgun (WGS) entry which is preliminary data.</text>
</comment>
<dbReference type="InterPro" id="IPR043128">
    <property type="entry name" value="Rev_trsase/Diguanyl_cyclase"/>
</dbReference>
<dbReference type="PANTHER" id="PTHR45138">
    <property type="entry name" value="REGULATORY COMPONENTS OF SENSORY TRANSDUCTION SYSTEM"/>
    <property type="match status" value="1"/>
</dbReference>
<evidence type="ECO:0000313" key="6">
    <source>
        <dbReference type="Proteomes" id="UP000286806"/>
    </source>
</evidence>
<dbReference type="PANTHER" id="PTHR45138:SF9">
    <property type="entry name" value="DIGUANYLATE CYCLASE DGCM-RELATED"/>
    <property type="match status" value="1"/>
</dbReference>
<feature type="transmembrane region" description="Helical" evidence="3">
    <location>
        <begin position="12"/>
        <end position="32"/>
    </location>
</feature>
<dbReference type="InterPro" id="IPR029787">
    <property type="entry name" value="Nucleotide_cyclase"/>
</dbReference>
<protein>
    <recommendedName>
        <fullName evidence="1">diguanylate cyclase</fullName>
        <ecNumber evidence="1">2.7.7.65</ecNumber>
    </recommendedName>
</protein>
<dbReference type="Pfam" id="PF00990">
    <property type="entry name" value="GGDEF"/>
    <property type="match status" value="1"/>
</dbReference>
<dbReference type="Gene3D" id="3.30.70.270">
    <property type="match status" value="1"/>
</dbReference>
<dbReference type="InterPro" id="IPR050469">
    <property type="entry name" value="Diguanylate_Cyclase"/>
</dbReference>
<sequence length="348" mass="38984">MRFPTFGEQRIQFLTRYLFCALGWAFFNIPAVTPGEHIPLATLNIIFASYFVFTTAAFYHAWRHPVHPARYRLAMWVDIALVATCMVNDPYDIPPSLVVFIMIVLGNGMRYGMRMFGEALVGSFLAIMLALSFRFAYGTHGISAGMIFLNLFGSIILIYAYVLMSRIETAQHLLERSSKQDTLTGLMNRRGLVETATSLFDRIATYGGMASVMFVDLDQFKRVNDDHGHAHGDQVLRRFSDILFENTRVGDIRARYGGDEFIVLMPETPLDQSEAIARRIQTAFAHWCTAHGYQCSATIGMGEAPRDGRSLEAVLDKVDTALYHSKAATPYGGLQRVDQLPVKLGPSI</sequence>
<dbReference type="SMART" id="SM00267">
    <property type="entry name" value="GGDEF"/>
    <property type="match status" value="1"/>
</dbReference>
<keyword evidence="6" id="KW-1185">Reference proteome</keyword>
<feature type="transmembrane region" description="Helical" evidence="3">
    <location>
        <begin position="38"/>
        <end position="59"/>
    </location>
</feature>
<name>A0A401JEH3_9PROT</name>
<dbReference type="EC" id="2.7.7.65" evidence="1"/>
<evidence type="ECO:0000256" key="1">
    <source>
        <dbReference type="ARBA" id="ARBA00012528"/>
    </source>
</evidence>
<dbReference type="GO" id="GO:0052621">
    <property type="term" value="F:diguanylate cyclase activity"/>
    <property type="evidence" value="ECO:0007669"/>
    <property type="project" value="UniProtKB-EC"/>
</dbReference>
<keyword evidence="3" id="KW-0812">Transmembrane</keyword>
<proteinExistence type="predicted"/>
<keyword evidence="3" id="KW-0472">Membrane</keyword>
<organism evidence="5 6">
    <name type="scientific">Sulfuriferula multivorans</name>
    <dbReference type="NCBI Taxonomy" id="1559896"/>
    <lineage>
        <taxon>Bacteria</taxon>
        <taxon>Pseudomonadati</taxon>
        <taxon>Pseudomonadota</taxon>
        <taxon>Betaproteobacteria</taxon>
        <taxon>Nitrosomonadales</taxon>
        <taxon>Sulfuricellaceae</taxon>
        <taxon>Sulfuriferula</taxon>
    </lineage>
</organism>
<evidence type="ECO:0000313" key="5">
    <source>
        <dbReference type="EMBL" id="GBL46027.1"/>
    </source>
</evidence>
<evidence type="ECO:0000256" key="3">
    <source>
        <dbReference type="SAM" id="Phobius"/>
    </source>
</evidence>
<feature type="domain" description="GGDEF" evidence="4">
    <location>
        <begin position="208"/>
        <end position="339"/>
    </location>
</feature>
<keyword evidence="3" id="KW-1133">Transmembrane helix</keyword>
<dbReference type="Proteomes" id="UP000286806">
    <property type="component" value="Unassembled WGS sequence"/>
</dbReference>
<dbReference type="SUPFAM" id="SSF55073">
    <property type="entry name" value="Nucleotide cyclase"/>
    <property type="match status" value="1"/>
</dbReference>